<keyword evidence="1 8" id="KW-0963">Cytoplasm</keyword>
<comment type="function">
    <text evidence="8">Methylates the 2'-O-ribose of nucleotides at positions 32 and 34 of the tRNA anticodon loop of substrate tRNAs.</text>
</comment>
<keyword evidence="3 8" id="KW-0489">Methyltransferase</keyword>
<evidence type="ECO:0000313" key="11">
    <source>
        <dbReference type="Proteomes" id="UP000749559"/>
    </source>
</evidence>
<gene>
    <name evidence="10" type="ORF">OFUS_LOCUS472</name>
</gene>
<evidence type="ECO:0000256" key="7">
    <source>
        <dbReference type="ARBA" id="ARBA00048902"/>
    </source>
</evidence>
<evidence type="ECO:0000256" key="9">
    <source>
        <dbReference type="SAM" id="MobiDB-lite"/>
    </source>
</evidence>
<comment type="caution">
    <text evidence="10">The sequence shown here is derived from an EMBL/GenBank/DDBJ whole genome shotgun (WGS) entry which is preliminary data.</text>
</comment>
<evidence type="ECO:0000256" key="4">
    <source>
        <dbReference type="ARBA" id="ARBA00022679"/>
    </source>
</evidence>
<dbReference type="GO" id="GO:0005737">
    <property type="term" value="C:cytoplasm"/>
    <property type="evidence" value="ECO:0007669"/>
    <property type="project" value="UniProtKB-SubCell"/>
</dbReference>
<keyword evidence="5 8" id="KW-0949">S-adenosyl-L-methionine</keyword>
<comment type="catalytic activity">
    <reaction evidence="7 8">
        <text>cytidine(32)/guanosine(34) in tRNA + 2 S-adenosyl-L-methionine = 2'-O-methylcytidine(32)/2'-O-methylguanosine(34) in tRNA + 2 S-adenosyl-L-homocysteine + 2 H(+)</text>
        <dbReference type="Rhea" id="RHEA:42396"/>
        <dbReference type="Rhea" id="RHEA-COMP:10246"/>
        <dbReference type="Rhea" id="RHEA-COMP:10247"/>
        <dbReference type="ChEBI" id="CHEBI:15378"/>
        <dbReference type="ChEBI" id="CHEBI:57856"/>
        <dbReference type="ChEBI" id="CHEBI:59789"/>
        <dbReference type="ChEBI" id="CHEBI:74269"/>
        <dbReference type="ChEBI" id="CHEBI:74445"/>
        <dbReference type="ChEBI" id="CHEBI:74495"/>
        <dbReference type="ChEBI" id="CHEBI:82748"/>
        <dbReference type="EC" id="2.1.1.205"/>
    </reaction>
</comment>
<feature type="region of interest" description="Disordered" evidence="9">
    <location>
        <begin position="69"/>
        <end position="117"/>
    </location>
</feature>
<dbReference type="OrthoDB" id="289250at2759"/>
<reference evidence="10" key="1">
    <citation type="submission" date="2022-03" db="EMBL/GenBank/DDBJ databases">
        <authorList>
            <person name="Martin C."/>
        </authorList>
    </citation>
    <scope>NUCLEOTIDE SEQUENCE</scope>
</reference>
<dbReference type="Pfam" id="PF01728">
    <property type="entry name" value="FtsJ"/>
    <property type="match status" value="2"/>
</dbReference>
<protein>
    <recommendedName>
        <fullName evidence="8">Putative tRNA (cytidine(32)/guanosine(34)-2'-O)-methyltransferase</fullName>
        <ecNumber evidence="8">2.1.1.205</ecNumber>
    </recommendedName>
    <alternativeName>
        <fullName evidence="8">2'-O-ribose RNA methyltransferase TRM7 homolog</fullName>
    </alternativeName>
</protein>
<dbReference type="HAMAP" id="MF_01547">
    <property type="entry name" value="RNA_methyltr_E"/>
    <property type="match status" value="1"/>
</dbReference>
<dbReference type="PANTHER" id="PTHR10920">
    <property type="entry name" value="RIBOSOMAL RNA METHYLTRANSFERASE"/>
    <property type="match status" value="1"/>
</dbReference>
<dbReference type="Gene3D" id="3.40.50.150">
    <property type="entry name" value="Vaccinia Virus protein VP39"/>
    <property type="match status" value="1"/>
</dbReference>
<name>A0A8J1UVB4_OWEFU</name>
<feature type="compositionally biased region" description="Polar residues" evidence="9">
    <location>
        <begin position="77"/>
        <end position="92"/>
    </location>
</feature>
<dbReference type="InterPro" id="IPR029063">
    <property type="entry name" value="SAM-dependent_MTases_sf"/>
</dbReference>
<feature type="binding site" evidence="8">
    <location>
        <position position="197"/>
    </location>
    <ligand>
        <name>S-adenosyl-L-methionine</name>
        <dbReference type="ChEBI" id="CHEBI:59789"/>
    </ligand>
</feature>
<keyword evidence="6 8" id="KW-0819">tRNA processing</keyword>
<dbReference type="SUPFAM" id="SSF53335">
    <property type="entry name" value="S-adenosyl-L-methionine-dependent methyltransferases"/>
    <property type="match status" value="2"/>
</dbReference>
<comment type="subcellular location">
    <subcellularLocation>
        <location evidence="8">Cytoplasm</location>
    </subcellularLocation>
</comment>
<dbReference type="GO" id="GO:0006364">
    <property type="term" value="P:rRNA processing"/>
    <property type="evidence" value="ECO:0007669"/>
    <property type="project" value="UniProtKB-KW"/>
</dbReference>
<keyword evidence="4 8" id="KW-0808">Transferase</keyword>
<comment type="similarity">
    <text evidence="8">Belongs to the class I-like SAM-binding methyltransferase superfamily. RNA methyltransferase RlmE family. TRM7 subfamily.</text>
</comment>
<organism evidence="10 11">
    <name type="scientific">Owenia fusiformis</name>
    <name type="common">Polychaete worm</name>
    <dbReference type="NCBI Taxonomy" id="6347"/>
    <lineage>
        <taxon>Eukaryota</taxon>
        <taxon>Metazoa</taxon>
        <taxon>Spiralia</taxon>
        <taxon>Lophotrochozoa</taxon>
        <taxon>Annelida</taxon>
        <taxon>Polychaeta</taxon>
        <taxon>Sedentaria</taxon>
        <taxon>Canalipalpata</taxon>
        <taxon>Sabellida</taxon>
        <taxon>Oweniida</taxon>
        <taxon>Oweniidae</taxon>
        <taxon>Owenia</taxon>
    </lineage>
</organism>
<accession>A0A8J1UVB4</accession>
<feature type="binding site" evidence="8">
    <location>
        <position position="172"/>
    </location>
    <ligand>
        <name>S-adenosyl-L-methionine</name>
        <dbReference type="ChEBI" id="CHEBI:59789"/>
    </ligand>
</feature>
<evidence type="ECO:0000256" key="3">
    <source>
        <dbReference type="ARBA" id="ARBA00022603"/>
    </source>
</evidence>
<dbReference type="GO" id="GO:0002181">
    <property type="term" value="P:cytoplasmic translation"/>
    <property type="evidence" value="ECO:0007669"/>
    <property type="project" value="UniProtKB-UniRule"/>
</dbReference>
<dbReference type="EMBL" id="CAIIXF020000001">
    <property type="protein sequence ID" value="CAH1772758.1"/>
    <property type="molecule type" value="Genomic_DNA"/>
</dbReference>
<dbReference type="EC" id="2.1.1.205" evidence="8"/>
<feature type="binding site" evidence="8">
    <location>
        <position position="53"/>
    </location>
    <ligand>
        <name>S-adenosyl-L-methionine</name>
        <dbReference type="ChEBI" id="CHEBI:59789"/>
    </ligand>
</feature>
<dbReference type="FunFam" id="3.40.50.150:FF:000220">
    <property type="entry name" value="CAMK protein kinase"/>
    <property type="match status" value="1"/>
</dbReference>
<dbReference type="Proteomes" id="UP000749559">
    <property type="component" value="Unassembled WGS sequence"/>
</dbReference>
<sequence length="424" mass="46642">MGRSSKDKRDIYYRLAKEEGWRARSAYKLLQINEEFNIFEGVNKVVDLCAAPGSWSQVLARKLKADKSKVQSKEDLSVQNKESLSVNTTASAYNDPPRGQNNSNPETVIENPEGHKEKLVSKIQQSNTNMEITDGASKEAGKCPSVSEDSKIVAVDLQAMAPIPGVIQIQGDITKLSTAHKIIGHFEGDKADLVVCDGAPDVTGLHDIDEYIQAQLLLAALNITTHVLKKGGTFVAKIFRGKDVTLLYSQLKIFFPLVTCAKPRSSRNSSIEAFVVCQNYSPPEGYVPNMSNPLLDHHYDVDFNQLEGVNRVIVPFLACGDLSAYDSDMTYPLKLTSDADYVYHPPTQGPINPPYEEACYLRKNDLLNKPISQTKENSSADTDKMTLSPSNEFDILQSKTETLSLNAGSDSGDAIIVQSRTCES</sequence>
<keyword evidence="2" id="KW-0698">rRNA processing</keyword>
<dbReference type="AlphaFoldDB" id="A0A8J1UVB4"/>
<evidence type="ECO:0000256" key="2">
    <source>
        <dbReference type="ARBA" id="ARBA00022552"/>
    </source>
</evidence>
<feature type="binding site" evidence="8">
    <location>
        <position position="156"/>
    </location>
    <ligand>
        <name>S-adenosyl-L-methionine</name>
        <dbReference type="ChEBI" id="CHEBI:59789"/>
    </ligand>
</feature>
<evidence type="ECO:0000256" key="6">
    <source>
        <dbReference type="ARBA" id="ARBA00022694"/>
    </source>
</evidence>
<keyword evidence="11" id="KW-1185">Reference proteome</keyword>
<feature type="active site" description="Proton acceptor" evidence="8">
    <location>
        <position position="237"/>
    </location>
</feature>
<dbReference type="GO" id="GO:0106340">
    <property type="term" value="F:tRNA (guanosine(34)-2'-O)-methyltransferase activity"/>
    <property type="evidence" value="ECO:0007669"/>
    <property type="project" value="UniProtKB-ARBA"/>
</dbReference>
<evidence type="ECO:0000256" key="1">
    <source>
        <dbReference type="ARBA" id="ARBA00022490"/>
    </source>
</evidence>
<feature type="binding site" evidence="8">
    <location>
        <position position="55"/>
    </location>
    <ligand>
        <name>S-adenosyl-L-methionine</name>
        <dbReference type="ChEBI" id="CHEBI:59789"/>
    </ligand>
</feature>
<proteinExistence type="inferred from homology"/>
<dbReference type="InterPro" id="IPR028590">
    <property type="entry name" value="RNA_methyltr_E_TRM7"/>
</dbReference>
<evidence type="ECO:0000256" key="5">
    <source>
        <dbReference type="ARBA" id="ARBA00022691"/>
    </source>
</evidence>
<dbReference type="InterPro" id="IPR050082">
    <property type="entry name" value="RNA_methyltr_RlmE"/>
</dbReference>
<dbReference type="InterPro" id="IPR015507">
    <property type="entry name" value="rRNA-MeTfrase_E"/>
</dbReference>
<dbReference type="GO" id="GO:0002128">
    <property type="term" value="P:tRNA nucleoside ribose methylation"/>
    <property type="evidence" value="ECO:0007669"/>
    <property type="project" value="UniProtKB-UniRule"/>
</dbReference>
<dbReference type="PANTHER" id="PTHR10920:SF12">
    <property type="entry name" value="TRNA (CYTIDINE(32)_GUANOSINE(34)-2'-O)-METHYLTRANSFERASE-RELATED"/>
    <property type="match status" value="1"/>
</dbReference>
<dbReference type="HAMAP" id="MF_03162">
    <property type="entry name" value="RNA_methyltr_E_TRM7"/>
    <property type="match status" value="1"/>
</dbReference>
<evidence type="ECO:0000313" key="10">
    <source>
        <dbReference type="EMBL" id="CAH1772758.1"/>
    </source>
</evidence>
<dbReference type="InterPro" id="IPR002877">
    <property type="entry name" value="RNA_MeTrfase_FtsJ_dom"/>
</dbReference>
<evidence type="ECO:0000256" key="8">
    <source>
        <dbReference type="HAMAP-Rule" id="MF_03162"/>
    </source>
</evidence>